<name>A0ABP1RFJ2_9HEXA</name>
<dbReference type="InterPro" id="IPR036034">
    <property type="entry name" value="PDZ_sf"/>
</dbReference>
<evidence type="ECO:0000256" key="4">
    <source>
        <dbReference type="SAM" id="MobiDB-lite"/>
    </source>
</evidence>
<dbReference type="PANTHER" id="PTHR46227:SF2">
    <property type="entry name" value="FI03335P"/>
    <property type="match status" value="1"/>
</dbReference>
<evidence type="ECO:0000256" key="3">
    <source>
        <dbReference type="ARBA" id="ARBA00022737"/>
    </source>
</evidence>
<dbReference type="EMBL" id="CAXLJM020000072">
    <property type="protein sequence ID" value="CAL8127026.1"/>
    <property type="molecule type" value="Genomic_DNA"/>
</dbReference>
<reference evidence="6 7" key="1">
    <citation type="submission" date="2024-08" db="EMBL/GenBank/DDBJ databases">
        <authorList>
            <person name="Cucini C."/>
            <person name="Frati F."/>
        </authorList>
    </citation>
    <scope>NUCLEOTIDE SEQUENCE [LARGE SCALE GENOMIC DNA]</scope>
</reference>
<dbReference type="Pfam" id="PF17820">
    <property type="entry name" value="PDZ_6"/>
    <property type="match status" value="1"/>
</dbReference>
<dbReference type="PROSITE" id="PS50106">
    <property type="entry name" value="PDZ"/>
    <property type="match status" value="2"/>
</dbReference>
<keyword evidence="2" id="KW-0963">Cytoplasm</keyword>
<dbReference type="Gene3D" id="2.30.42.10">
    <property type="match status" value="2"/>
</dbReference>
<evidence type="ECO:0000256" key="1">
    <source>
        <dbReference type="ARBA" id="ARBA00004496"/>
    </source>
</evidence>
<feature type="domain" description="PDZ" evidence="5">
    <location>
        <begin position="290"/>
        <end position="391"/>
    </location>
</feature>
<dbReference type="Proteomes" id="UP001642540">
    <property type="component" value="Unassembled WGS sequence"/>
</dbReference>
<gene>
    <name evidence="6" type="ORF">ODALV1_LOCUS21663</name>
</gene>
<feature type="domain" description="PDZ" evidence="5">
    <location>
        <begin position="129"/>
        <end position="219"/>
    </location>
</feature>
<evidence type="ECO:0000256" key="2">
    <source>
        <dbReference type="ARBA" id="ARBA00022490"/>
    </source>
</evidence>
<keyword evidence="3" id="KW-0677">Repeat</keyword>
<feature type="compositionally biased region" description="Polar residues" evidence="4">
    <location>
        <begin position="320"/>
        <end position="329"/>
    </location>
</feature>
<organism evidence="6 7">
    <name type="scientific">Orchesella dallaii</name>
    <dbReference type="NCBI Taxonomy" id="48710"/>
    <lineage>
        <taxon>Eukaryota</taxon>
        <taxon>Metazoa</taxon>
        <taxon>Ecdysozoa</taxon>
        <taxon>Arthropoda</taxon>
        <taxon>Hexapoda</taxon>
        <taxon>Collembola</taxon>
        <taxon>Entomobryomorpha</taxon>
        <taxon>Entomobryoidea</taxon>
        <taxon>Orchesellidae</taxon>
        <taxon>Orchesellinae</taxon>
        <taxon>Orchesella</taxon>
    </lineage>
</organism>
<keyword evidence="7" id="KW-1185">Reference proteome</keyword>
<comment type="caution">
    <text evidence="6">The sequence shown here is derived from an EMBL/GenBank/DDBJ whole genome shotgun (WGS) entry which is preliminary data.</text>
</comment>
<dbReference type="InterPro" id="IPR043545">
    <property type="entry name" value="GRIP1/2"/>
</dbReference>
<dbReference type="SMART" id="SM00228">
    <property type="entry name" value="PDZ"/>
    <property type="match status" value="2"/>
</dbReference>
<comment type="subcellular location">
    <subcellularLocation>
        <location evidence="1">Cytoplasm</location>
    </subcellularLocation>
</comment>
<dbReference type="SUPFAM" id="SSF50156">
    <property type="entry name" value="PDZ domain-like"/>
    <property type="match status" value="2"/>
</dbReference>
<evidence type="ECO:0000259" key="5">
    <source>
        <dbReference type="PROSITE" id="PS50106"/>
    </source>
</evidence>
<dbReference type="InterPro" id="IPR001478">
    <property type="entry name" value="PDZ"/>
</dbReference>
<evidence type="ECO:0000313" key="7">
    <source>
        <dbReference type="Proteomes" id="UP001642540"/>
    </source>
</evidence>
<dbReference type="InterPro" id="IPR041489">
    <property type="entry name" value="PDZ_6"/>
</dbReference>
<sequence length="403" mass="44112">MDFGSLMRKASERSKENRKKTFSISNISFTSGNSSTTVVRKSLNITLPRDLGIQQDVDSRILKVSKGGSAHLSGVIQVGDLVNVFPNDLDLRQSPVEECPLTVPDDEFVDVNIIYGVLHVENRPLCPLIVEVGNRNNTSLGLALSDSPGEKIRISSIQAGSLAERCGYLKPGDILISIQVTESEKITCSPYYTSFETAQIIKGITSNLPTVTFTIMPYEAEQFQLQQQHISLFNMLSTAGNRKHKHSGSGSESTLIADSAQSESNDGSCESTNFPNPLKETHERDYTVLSFSLWKDRLYEDWGFSLTDSGSNDTDDLLKKQSSPTTSVAGGTGSEILQIRPGGPAYSAGLLPGDRIIQINHQDVSHLESTMMVPILASLDDSLNIIVIRRIENDEKPDSESEL</sequence>
<dbReference type="PANTHER" id="PTHR46227">
    <property type="entry name" value="GLUTAMATE RECEPTOR-INTERACTING PROTEIN GRIP"/>
    <property type="match status" value="1"/>
</dbReference>
<feature type="compositionally biased region" description="Polar residues" evidence="4">
    <location>
        <begin position="248"/>
        <end position="275"/>
    </location>
</feature>
<evidence type="ECO:0000313" key="6">
    <source>
        <dbReference type="EMBL" id="CAL8127026.1"/>
    </source>
</evidence>
<feature type="region of interest" description="Disordered" evidence="4">
    <location>
        <begin position="241"/>
        <end position="277"/>
    </location>
</feature>
<dbReference type="Pfam" id="PF00595">
    <property type="entry name" value="PDZ"/>
    <property type="match status" value="1"/>
</dbReference>
<proteinExistence type="predicted"/>
<accession>A0ABP1RFJ2</accession>
<feature type="region of interest" description="Disordered" evidence="4">
    <location>
        <begin position="310"/>
        <end position="336"/>
    </location>
</feature>
<protein>
    <recommendedName>
        <fullName evidence="5">PDZ domain-containing protein</fullName>
    </recommendedName>
</protein>